<comment type="subcellular location">
    <subcellularLocation>
        <location evidence="1 10">Cell outer membrane</location>
        <topology evidence="1 10">Multi-pass membrane protein</topology>
    </subcellularLocation>
</comment>
<evidence type="ECO:0000256" key="7">
    <source>
        <dbReference type="ARBA" id="ARBA00023077"/>
    </source>
</evidence>
<dbReference type="SMART" id="SM00965">
    <property type="entry name" value="STN"/>
    <property type="match status" value="1"/>
</dbReference>
<name>A0ABS3YAG5_9BACT</name>
<dbReference type="RefSeq" id="WP_209144096.1">
    <property type="nucleotide sequence ID" value="NZ_JAGHKP010000001.1"/>
</dbReference>
<evidence type="ECO:0000256" key="9">
    <source>
        <dbReference type="ARBA" id="ARBA00023237"/>
    </source>
</evidence>
<keyword evidence="3 10" id="KW-1134">Transmembrane beta strand</keyword>
<dbReference type="InterPro" id="IPR000531">
    <property type="entry name" value="Beta-barrel_TonB"/>
</dbReference>
<reference evidence="15" key="1">
    <citation type="submission" date="2021-03" db="EMBL/GenBank/DDBJ databases">
        <title>Assistant Professor.</title>
        <authorList>
            <person name="Huq M.A."/>
        </authorList>
    </citation>
    <scope>NUCLEOTIDE SEQUENCE [LARGE SCALE GENOMIC DNA]</scope>
    <source>
        <strain evidence="15">MAH-28</strain>
    </source>
</reference>
<feature type="signal peptide" evidence="12">
    <location>
        <begin position="1"/>
        <end position="17"/>
    </location>
</feature>
<dbReference type="Pfam" id="PF07660">
    <property type="entry name" value="STN"/>
    <property type="match status" value="1"/>
</dbReference>
<evidence type="ECO:0000256" key="1">
    <source>
        <dbReference type="ARBA" id="ARBA00004571"/>
    </source>
</evidence>
<evidence type="ECO:0000259" key="13">
    <source>
        <dbReference type="SMART" id="SM00965"/>
    </source>
</evidence>
<keyword evidence="8 10" id="KW-0472">Membrane</keyword>
<evidence type="ECO:0000256" key="3">
    <source>
        <dbReference type="ARBA" id="ARBA00022452"/>
    </source>
</evidence>
<dbReference type="InterPro" id="IPR036942">
    <property type="entry name" value="Beta-barrel_TonB_sf"/>
</dbReference>
<comment type="similarity">
    <text evidence="10 11">Belongs to the TonB-dependent receptor family.</text>
</comment>
<gene>
    <name evidence="14" type="ORF">J7I43_05595</name>
</gene>
<evidence type="ECO:0000256" key="4">
    <source>
        <dbReference type="ARBA" id="ARBA00022496"/>
    </source>
</evidence>
<dbReference type="EMBL" id="JAGHKP010000001">
    <property type="protein sequence ID" value="MBO9151671.1"/>
    <property type="molecule type" value="Genomic_DNA"/>
</dbReference>
<evidence type="ECO:0000313" key="14">
    <source>
        <dbReference type="EMBL" id="MBO9151671.1"/>
    </source>
</evidence>
<evidence type="ECO:0000256" key="12">
    <source>
        <dbReference type="SAM" id="SignalP"/>
    </source>
</evidence>
<evidence type="ECO:0000256" key="6">
    <source>
        <dbReference type="ARBA" id="ARBA00023004"/>
    </source>
</evidence>
<dbReference type="PROSITE" id="PS52016">
    <property type="entry name" value="TONB_DEPENDENT_REC_3"/>
    <property type="match status" value="1"/>
</dbReference>
<dbReference type="SUPFAM" id="SSF49464">
    <property type="entry name" value="Carboxypeptidase regulatory domain-like"/>
    <property type="match status" value="1"/>
</dbReference>
<keyword evidence="5 10" id="KW-0812">Transmembrane</keyword>
<dbReference type="NCBIfam" id="TIGR04057">
    <property type="entry name" value="SusC_RagA_signa"/>
    <property type="match status" value="1"/>
</dbReference>
<dbReference type="Gene3D" id="2.170.130.10">
    <property type="entry name" value="TonB-dependent receptor, plug domain"/>
    <property type="match status" value="1"/>
</dbReference>
<keyword evidence="4" id="KW-0406">Ion transport</keyword>
<comment type="caution">
    <text evidence="14">The sequence shown here is derived from an EMBL/GenBank/DDBJ whole genome shotgun (WGS) entry which is preliminary data.</text>
</comment>
<keyword evidence="4" id="KW-0410">Iron transport</keyword>
<evidence type="ECO:0000256" key="2">
    <source>
        <dbReference type="ARBA" id="ARBA00022448"/>
    </source>
</evidence>
<keyword evidence="9 10" id="KW-0998">Cell outer membrane</keyword>
<dbReference type="InterPro" id="IPR023997">
    <property type="entry name" value="TonB-dep_OMP_SusC/RagA_CS"/>
</dbReference>
<organism evidence="14 15">
    <name type="scientific">Chitinophaga chungangae</name>
    <dbReference type="NCBI Taxonomy" id="2821488"/>
    <lineage>
        <taxon>Bacteria</taxon>
        <taxon>Pseudomonadati</taxon>
        <taxon>Bacteroidota</taxon>
        <taxon>Chitinophagia</taxon>
        <taxon>Chitinophagales</taxon>
        <taxon>Chitinophagaceae</taxon>
        <taxon>Chitinophaga</taxon>
    </lineage>
</organism>
<evidence type="ECO:0000313" key="15">
    <source>
        <dbReference type="Proteomes" id="UP000679126"/>
    </source>
</evidence>
<keyword evidence="2 10" id="KW-0813">Transport</keyword>
<accession>A0ABS3YAG5</accession>
<evidence type="ECO:0000256" key="11">
    <source>
        <dbReference type="RuleBase" id="RU003357"/>
    </source>
</evidence>
<protein>
    <submittedName>
        <fullName evidence="14">SusC/RagA family TonB-linked outer membrane protein</fullName>
    </submittedName>
</protein>
<dbReference type="Gene3D" id="2.60.40.1120">
    <property type="entry name" value="Carboxypeptidase-like, regulatory domain"/>
    <property type="match status" value="1"/>
</dbReference>
<feature type="domain" description="Secretin/TonB short N-terminal" evidence="13">
    <location>
        <begin position="48"/>
        <end position="100"/>
    </location>
</feature>
<dbReference type="Gene3D" id="2.40.170.20">
    <property type="entry name" value="TonB-dependent receptor, beta-barrel domain"/>
    <property type="match status" value="1"/>
</dbReference>
<evidence type="ECO:0000256" key="5">
    <source>
        <dbReference type="ARBA" id="ARBA00022692"/>
    </source>
</evidence>
<proteinExistence type="inferred from homology"/>
<feature type="chain" id="PRO_5046817345" evidence="12">
    <location>
        <begin position="18"/>
        <end position="1053"/>
    </location>
</feature>
<dbReference type="InterPro" id="IPR012910">
    <property type="entry name" value="Plug_dom"/>
</dbReference>
<dbReference type="Pfam" id="PF00593">
    <property type="entry name" value="TonB_dep_Rec_b-barrel"/>
    <property type="match status" value="1"/>
</dbReference>
<dbReference type="InterPro" id="IPR023996">
    <property type="entry name" value="TonB-dep_OMP_SusC/RagA"/>
</dbReference>
<keyword evidence="6" id="KW-0408">Iron</keyword>
<dbReference type="SUPFAM" id="SSF56935">
    <property type="entry name" value="Porins"/>
    <property type="match status" value="1"/>
</dbReference>
<keyword evidence="12" id="KW-0732">Signal</keyword>
<dbReference type="Pfam" id="PF07715">
    <property type="entry name" value="Plug"/>
    <property type="match status" value="1"/>
</dbReference>
<dbReference type="InterPro" id="IPR039426">
    <property type="entry name" value="TonB-dep_rcpt-like"/>
</dbReference>
<sequence length="1053" mass="117240">MKLTIALLLTTTLQVMAYEGNSQDRVSVDFRETRLTRALKEVEKRSAYRFVFSNLVLDEQLKVTLEAKNMPVTDLLRQLLTGTGLTYSMLDNDLVVIKKAELPAGVITVKGKVTDSKGVPLPGVTVMAGPNKGTVCNADGEYTIQVDEDGSLSFSFIGYTTQTVKVDKRATINIVLVESTDKELGEIVVVGYGSVNKRDLTSAVTNLRQKDLIAGAVSPLLAIQGKVPGLTISTGNNGTDPNAGVTIQLRGVNSINAAQGPLIVIDGIPGGSINSVVREDIESINVLRDASAAAIYGTRASGGVILITTKKAKAGQTRVTLTSELFMETVRRRPESLSAEEFLEHKIDADKGARTDWYDEVTNKNPLSQRYVLNVNGGTENAQVYATFMARDAKGMAIESRRKEISGRLNTNFRFFDGFAELSTNISYSQAKADFSDNEIFNMALLLNPTESPYDPNDVTGLNVPHASYDYFNPVAEVRLRSNQTQYKYLLASSTLKLHLTKDLFASGMVAIKNNTEHNNFYRSSQHRISRAEGYDGYASQSYSRWDDRTLELTLNYNKVFGNHSINAVGGYTYQDFNGQGFNANNSDFPVDGIRDNDMGTGTYLSDGRAGIGSWKNASIKLIAFFGRVNYSYRDKYIFTGSLRHEGSGKFAPGNQWGTFPGVSAAWRITEEPFLKGNNVINNLKLRGGYGATGNEGFDANVATRMYGPDTWWRTGGDWIKTYGVLHNQNKDIRWEVKKEYNVGLDFAFFDNRLTGRFDLYKRKVDDMIYNVEVSQPPAIHNTTTVNVGSMENRGYEIELNMDVVRKENFNYTTGLIAASNRSRLITLNGGSTFIDRKSFPAPGSPGTAVRLYPGEDIGRFFIWKSAGFSPEGSWLLYDKDGKPFDVATQQKKQEDKYFVGNAIPRLILSWNHTISWKQFDAGVYFRSWLGYDVFNMIDMYYGVAQGSKRNVLRSAYGKNSQIKKEKELSDYWLEKGDFVKLDALSVGYTFKPGTVKPFEGLRLYATARDLFVITKYTGLDPEVNINGLEPGFEERNVYPRTRTFMLGAQVNF</sequence>
<keyword evidence="7 11" id="KW-0798">TonB box</keyword>
<dbReference type="Pfam" id="PF13715">
    <property type="entry name" value="CarbopepD_reg_2"/>
    <property type="match status" value="1"/>
</dbReference>
<dbReference type="InterPro" id="IPR011662">
    <property type="entry name" value="Secretin/TonB_short_N"/>
</dbReference>
<keyword evidence="15" id="KW-1185">Reference proteome</keyword>
<dbReference type="NCBIfam" id="TIGR04056">
    <property type="entry name" value="OMP_RagA_SusC"/>
    <property type="match status" value="1"/>
</dbReference>
<evidence type="ECO:0000256" key="8">
    <source>
        <dbReference type="ARBA" id="ARBA00023136"/>
    </source>
</evidence>
<dbReference type="Proteomes" id="UP000679126">
    <property type="component" value="Unassembled WGS sequence"/>
</dbReference>
<evidence type="ECO:0000256" key="10">
    <source>
        <dbReference type="PROSITE-ProRule" id="PRU01360"/>
    </source>
</evidence>
<dbReference type="InterPro" id="IPR037066">
    <property type="entry name" value="Plug_dom_sf"/>
</dbReference>
<dbReference type="InterPro" id="IPR008969">
    <property type="entry name" value="CarboxyPept-like_regulatory"/>
</dbReference>